<dbReference type="EMBL" id="BAAARV010000065">
    <property type="protein sequence ID" value="GAA2366899.1"/>
    <property type="molecule type" value="Genomic_DNA"/>
</dbReference>
<gene>
    <name evidence="2" type="ORF">GCM10010170_065970</name>
</gene>
<keyword evidence="1" id="KW-1133">Transmembrane helix</keyword>
<protein>
    <recommendedName>
        <fullName evidence="4">Secreted protein</fullName>
    </recommendedName>
</protein>
<evidence type="ECO:0000313" key="3">
    <source>
        <dbReference type="Proteomes" id="UP001501444"/>
    </source>
</evidence>
<dbReference type="Proteomes" id="UP001501444">
    <property type="component" value="Unassembled WGS sequence"/>
</dbReference>
<proteinExistence type="predicted"/>
<dbReference type="RefSeq" id="WP_344616483.1">
    <property type="nucleotide sequence ID" value="NZ_BAAARV010000065.1"/>
</dbReference>
<evidence type="ECO:0000313" key="2">
    <source>
        <dbReference type="EMBL" id="GAA2366899.1"/>
    </source>
</evidence>
<keyword evidence="1" id="KW-0812">Transmembrane</keyword>
<evidence type="ECO:0000256" key="1">
    <source>
        <dbReference type="SAM" id="Phobius"/>
    </source>
</evidence>
<name>A0ABP5U153_9ACTN</name>
<reference evidence="3" key="1">
    <citation type="journal article" date="2019" name="Int. J. Syst. Evol. Microbiol.">
        <title>The Global Catalogue of Microorganisms (GCM) 10K type strain sequencing project: providing services to taxonomists for standard genome sequencing and annotation.</title>
        <authorList>
            <consortium name="The Broad Institute Genomics Platform"/>
            <consortium name="The Broad Institute Genome Sequencing Center for Infectious Disease"/>
            <person name="Wu L."/>
            <person name="Ma J."/>
        </authorList>
    </citation>
    <scope>NUCLEOTIDE SEQUENCE [LARGE SCALE GENOMIC DNA]</scope>
    <source>
        <strain evidence="3">JCM 3272</strain>
    </source>
</reference>
<organism evidence="2 3">
    <name type="scientific">Dactylosporangium salmoneum</name>
    <dbReference type="NCBI Taxonomy" id="53361"/>
    <lineage>
        <taxon>Bacteria</taxon>
        <taxon>Bacillati</taxon>
        <taxon>Actinomycetota</taxon>
        <taxon>Actinomycetes</taxon>
        <taxon>Micromonosporales</taxon>
        <taxon>Micromonosporaceae</taxon>
        <taxon>Dactylosporangium</taxon>
    </lineage>
</organism>
<feature type="transmembrane region" description="Helical" evidence="1">
    <location>
        <begin position="6"/>
        <end position="27"/>
    </location>
</feature>
<accession>A0ABP5U153</accession>
<evidence type="ECO:0008006" key="4">
    <source>
        <dbReference type="Google" id="ProtNLM"/>
    </source>
</evidence>
<keyword evidence="1" id="KW-0472">Membrane</keyword>
<keyword evidence="3" id="KW-1185">Reference proteome</keyword>
<sequence length="85" mass="9814">MSSWSIGILVLAVLWLACAVAALRVAVRLTRQAERHMRHVHGDEHAWIRPRHAGHERPPGAVRRWTAMPKRLVLKAWRDTRARGR</sequence>
<comment type="caution">
    <text evidence="2">The sequence shown here is derived from an EMBL/GenBank/DDBJ whole genome shotgun (WGS) entry which is preliminary data.</text>
</comment>